<keyword evidence="3 4" id="KW-0067">ATP-binding</keyword>
<keyword evidence="6" id="KW-1185">Reference proteome</keyword>
<dbReference type="Pfam" id="PF00012">
    <property type="entry name" value="HSP70"/>
    <property type="match status" value="2"/>
</dbReference>
<dbReference type="InterPro" id="IPR043129">
    <property type="entry name" value="ATPase_NBD"/>
</dbReference>
<dbReference type="EMBL" id="BAAAEM010000002">
    <property type="protein sequence ID" value="GAA0479116.1"/>
    <property type="molecule type" value="Genomic_DNA"/>
</dbReference>
<dbReference type="InterPro" id="IPR013126">
    <property type="entry name" value="Hsp_70_fam"/>
</dbReference>
<comment type="caution">
    <text evidence="5">The sequence shown here is derived from an EMBL/GenBank/DDBJ whole genome shotgun (WGS) entry which is preliminary data.</text>
</comment>
<dbReference type="PROSITE" id="PS00329">
    <property type="entry name" value="HSP70_2"/>
    <property type="match status" value="1"/>
</dbReference>
<keyword evidence="2 4" id="KW-0547">Nucleotide-binding</keyword>
<gene>
    <name evidence="5" type="ORF">GCM10009096_21400</name>
</gene>
<protein>
    <submittedName>
        <fullName evidence="5">Molecular chaperone HscC</fullName>
    </submittedName>
</protein>
<dbReference type="SUPFAM" id="SSF100920">
    <property type="entry name" value="Heat shock protein 70kD (HSP70), peptide-binding domain"/>
    <property type="match status" value="1"/>
</dbReference>
<organism evidence="5 6">
    <name type="scientific">Parasphingorhabdus litoris</name>
    <dbReference type="NCBI Taxonomy" id="394733"/>
    <lineage>
        <taxon>Bacteria</taxon>
        <taxon>Pseudomonadati</taxon>
        <taxon>Pseudomonadota</taxon>
        <taxon>Alphaproteobacteria</taxon>
        <taxon>Sphingomonadales</taxon>
        <taxon>Sphingomonadaceae</taxon>
        <taxon>Parasphingorhabdus</taxon>
    </lineage>
</organism>
<dbReference type="Gene3D" id="3.90.640.10">
    <property type="entry name" value="Actin, Chain A, domain 4"/>
    <property type="match status" value="1"/>
</dbReference>
<dbReference type="SUPFAM" id="SSF53067">
    <property type="entry name" value="Actin-like ATPase domain"/>
    <property type="match status" value="2"/>
</dbReference>
<dbReference type="PRINTS" id="PR00301">
    <property type="entry name" value="HEATSHOCK70"/>
</dbReference>
<dbReference type="Gene3D" id="2.60.34.10">
    <property type="entry name" value="Substrate Binding Domain Of DNAk, Chain A, domain 1"/>
    <property type="match status" value="1"/>
</dbReference>
<accession>A0ABN1AL15</accession>
<evidence type="ECO:0000256" key="2">
    <source>
        <dbReference type="ARBA" id="ARBA00022741"/>
    </source>
</evidence>
<dbReference type="InterPro" id="IPR029047">
    <property type="entry name" value="HSP70_peptide-bd_sf"/>
</dbReference>
<dbReference type="PANTHER" id="PTHR19375">
    <property type="entry name" value="HEAT SHOCK PROTEIN 70KDA"/>
    <property type="match status" value="1"/>
</dbReference>
<evidence type="ECO:0000313" key="5">
    <source>
        <dbReference type="EMBL" id="GAA0479116.1"/>
    </source>
</evidence>
<sequence length="568" mass="63029">MIVGIDLGTTNSACSIWRDGKAELVPNSLGDFLTPSVVGLNDKNELLIGKAARDRETYHPESTTSAFKRLMGTDKKISLNTKTFSPEELSALVLRQLKEDVENHLGTSVSEAIITVPAYFNDRQRKATRFAGELAGLNVQRLINEPTAAALAHGIHEKDDEDPFLIFDLGGGTFDVSLVEIFDGVIEVHASAGDNWLGGEDFNDVMIKLARSRIDTWGAIKVDDEAAFHEVMRAAAERARRALTDEETVEFSIVWKDQEHRCSISRTQFEQEANPLIERLRGPLRQSIRDSGLQADQLGKIILVGGATRMPSVRRTVTKLFGRFPDTSLDPDHAVALGAAVQAGLKQKDSALDEIRLTDVCPFTLGVDTSHQDANGKIHEGFFAPIIERNTAIPASRVETFFPMSANQRKVRFNIYQGESRRVDGNVFLGRIEVPVPPGRDGEVSLDVRFTYDVSGLLEVDIHVPKTDLREQLVIQDGAENLSPKDLKNRRQSLEKLKVHPREESENAAIMARADRCFQSALGEERVYIGELISQFSAVLEKQDPKLIKQSRDEISERLTEIEGAPIL</sequence>
<dbReference type="InterPro" id="IPR018181">
    <property type="entry name" value="Heat_shock_70_CS"/>
</dbReference>
<name>A0ABN1AL15_9SPHN</name>
<reference evidence="5 6" key="1">
    <citation type="journal article" date="2019" name="Int. J. Syst. Evol. Microbiol.">
        <title>The Global Catalogue of Microorganisms (GCM) 10K type strain sequencing project: providing services to taxonomists for standard genome sequencing and annotation.</title>
        <authorList>
            <consortium name="The Broad Institute Genomics Platform"/>
            <consortium name="The Broad Institute Genome Sequencing Center for Infectious Disease"/>
            <person name="Wu L."/>
            <person name="Ma J."/>
        </authorList>
    </citation>
    <scope>NUCLEOTIDE SEQUENCE [LARGE SCALE GENOMIC DNA]</scope>
    <source>
        <strain evidence="5 6">JCM 14162</strain>
    </source>
</reference>
<evidence type="ECO:0000256" key="4">
    <source>
        <dbReference type="RuleBase" id="RU003322"/>
    </source>
</evidence>
<evidence type="ECO:0000313" key="6">
    <source>
        <dbReference type="Proteomes" id="UP001500713"/>
    </source>
</evidence>
<dbReference type="Proteomes" id="UP001500713">
    <property type="component" value="Unassembled WGS sequence"/>
</dbReference>
<dbReference type="PROSITE" id="PS00297">
    <property type="entry name" value="HSP70_1"/>
    <property type="match status" value="1"/>
</dbReference>
<comment type="similarity">
    <text evidence="1 4">Belongs to the heat shock protein 70 family.</text>
</comment>
<evidence type="ECO:0000256" key="3">
    <source>
        <dbReference type="ARBA" id="ARBA00022840"/>
    </source>
</evidence>
<dbReference type="RefSeq" id="WP_229954543.1">
    <property type="nucleotide sequence ID" value="NZ_BAAAEM010000002.1"/>
</dbReference>
<dbReference type="PROSITE" id="PS01036">
    <property type="entry name" value="HSP70_3"/>
    <property type="match status" value="1"/>
</dbReference>
<evidence type="ECO:0000256" key="1">
    <source>
        <dbReference type="ARBA" id="ARBA00007381"/>
    </source>
</evidence>
<proteinExistence type="inferred from homology"/>
<dbReference type="Gene3D" id="3.30.420.40">
    <property type="match status" value="2"/>
</dbReference>